<name>F2NIX6_DESAR</name>
<dbReference type="SMART" id="SM00332">
    <property type="entry name" value="PP2Cc"/>
    <property type="match status" value="1"/>
</dbReference>
<dbReference type="RefSeq" id="WP_013707850.1">
    <property type="nucleotide sequence ID" value="NC_015388.1"/>
</dbReference>
<dbReference type="KEGG" id="dao:Desac_2942"/>
<dbReference type="EMBL" id="CP002629">
    <property type="protein sequence ID" value="AEB10741.1"/>
    <property type="molecule type" value="Genomic_DNA"/>
</dbReference>
<dbReference type="InterPro" id="IPR001932">
    <property type="entry name" value="PPM-type_phosphatase-like_dom"/>
</dbReference>
<evidence type="ECO:0000313" key="3">
    <source>
        <dbReference type="Proteomes" id="UP000000483"/>
    </source>
</evidence>
<gene>
    <name evidence="2" type="ordered locus">Desac_2942</name>
</gene>
<dbReference type="OrthoDB" id="5496340at2"/>
<accession>F2NIX6</accession>
<dbReference type="SUPFAM" id="SSF81606">
    <property type="entry name" value="PP2C-like"/>
    <property type="match status" value="1"/>
</dbReference>
<sequence length="242" mass="26155">MKLGYSSHPGKIRPHNEDFLLIDQLLGLYLVADGVGGAQGGEVASQLAAESIQQTIQNGLRESPEPDFSVLLQQAFADAHAAVLSRAEADQSLTGMATTAVVGLLTPPKLHIAHIGDSRAYLINSRGIMPLTEDHSYVSQMVKSGLLSPREAQSHSLRHIITQCLGCPEYQGPDIKNIDLIPGDIVLLCSDGLTDMVPEKKINKVVRRRSDYLQEAADKLVTLANKNGGRDNISVILLVPDY</sequence>
<dbReference type="Pfam" id="PF13672">
    <property type="entry name" value="PP2C_2"/>
    <property type="match status" value="1"/>
</dbReference>
<dbReference type="Proteomes" id="UP000000483">
    <property type="component" value="Chromosome"/>
</dbReference>
<dbReference type="eggNOG" id="COG0631">
    <property type="taxonomic scope" value="Bacteria"/>
</dbReference>
<proteinExistence type="predicted"/>
<dbReference type="NCBIfam" id="NF033484">
    <property type="entry name" value="Stp1_PP2C_phos"/>
    <property type="match status" value="1"/>
</dbReference>
<dbReference type="PANTHER" id="PTHR47992">
    <property type="entry name" value="PROTEIN PHOSPHATASE"/>
    <property type="match status" value="1"/>
</dbReference>
<dbReference type="GO" id="GO:0004722">
    <property type="term" value="F:protein serine/threonine phosphatase activity"/>
    <property type="evidence" value="ECO:0007669"/>
    <property type="project" value="InterPro"/>
</dbReference>
<feature type="domain" description="PPM-type phosphatase" evidence="1">
    <location>
        <begin position="2"/>
        <end position="240"/>
    </location>
</feature>
<dbReference type="HOGENOM" id="CLU_034545_4_1_7"/>
<keyword evidence="3" id="KW-1185">Reference proteome</keyword>
<evidence type="ECO:0000313" key="2">
    <source>
        <dbReference type="EMBL" id="AEB10741.1"/>
    </source>
</evidence>
<dbReference type="Gene3D" id="3.60.40.10">
    <property type="entry name" value="PPM-type phosphatase domain"/>
    <property type="match status" value="1"/>
</dbReference>
<dbReference type="InterPro" id="IPR036457">
    <property type="entry name" value="PPM-type-like_dom_sf"/>
</dbReference>
<dbReference type="AlphaFoldDB" id="F2NIX6"/>
<dbReference type="SMART" id="SM00331">
    <property type="entry name" value="PP2C_SIG"/>
    <property type="match status" value="1"/>
</dbReference>
<dbReference type="PROSITE" id="PS51746">
    <property type="entry name" value="PPM_2"/>
    <property type="match status" value="1"/>
</dbReference>
<dbReference type="CDD" id="cd00143">
    <property type="entry name" value="PP2Cc"/>
    <property type="match status" value="1"/>
</dbReference>
<organism evidence="2 3">
    <name type="scientific">Desulfobacca acetoxidans (strain ATCC 700848 / DSM 11109 / ASRB2)</name>
    <dbReference type="NCBI Taxonomy" id="880072"/>
    <lineage>
        <taxon>Bacteria</taxon>
        <taxon>Pseudomonadati</taxon>
        <taxon>Thermodesulfobacteriota</taxon>
        <taxon>Desulfobaccia</taxon>
        <taxon>Desulfobaccales</taxon>
        <taxon>Desulfobaccaceae</taxon>
        <taxon>Desulfobacca</taxon>
    </lineage>
</organism>
<dbReference type="InterPro" id="IPR015655">
    <property type="entry name" value="PP2C"/>
</dbReference>
<reference evidence="2 3" key="1">
    <citation type="journal article" date="2011" name="Stand. Genomic Sci.">
        <title>Complete genome sequence of the acetate-degrading sulfate reducer Desulfobacca acetoxidans type strain (ASRB2).</title>
        <authorList>
            <person name="Goker M."/>
            <person name="Teshima H."/>
            <person name="Lapidus A."/>
            <person name="Nolan M."/>
            <person name="Lucas S."/>
            <person name="Hammon N."/>
            <person name="Deshpande S."/>
            <person name="Cheng J.F."/>
            <person name="Tapia R."/>
            <person name="Han C."/>
            <person name="Goodwin L."/>
            <person name="Pitluck S."/>
            <person name="Huntemann M."/>
            <person name="Liolios K."/>
            <person name="Ivanova N."/>
            <person name="Pagani I."/>
            <person name="Mavromatis K."/>
            <person name="Ovchinikova G."/>
            <person name="Pati A."/>
            <person name="Chen A."/>
            <person name="Palaniappan K."/>
            <person name="Land M."/>
            <person name="Hauser L."/>
            <person name="Brambilla E.M."/>
            <person name="Rohde M."/>
            <person name="Spring S."/>
            <person name="Detter J.C."/>
            <person name="Woyke T."/>
            <person name="Bristow J."/>
            <person name="Eisen J.A."/>
            <person name="Markowitz V."/>
            <person name="Hugenholtz P."/>
            <person name="Kyrpides N.C."/>
            <person name="Klenk H.P."/>
        </authorList>
    </citation>
    <scope>NUCLEOTIDE SEQUENCE [LARGE SCALE GENOMIC DNA]</scope>
    <source>
        <strain evidence="3">ATCC 700848 / DSM 11109 / ASRB2</strain>
    </source>
</reference>
<dbReference type="STRING" id="880072.Desac_2942"/>
<reference evidence="3" key="2">
    <citation type="submission" date="2011-03" db="EMBL/GenBank/DDBJ databases">
        <title>The complete genome of Desulfobacca acetoxidans DSM 11109.</title>
        <authorList>
            <consortium name="US DOE Joint Genome Institute (JGI-PGF)"/>
            <person name="Lucas S."/>
            <person name="Copeland A."/>
            <person name="Lapidus A."/>
            <person name="Bruce D."/>
            <person name="Goodwin L."/>
            <person name="Pitluck S."/>
            <person name="Peters L."/>
            <person name="Kyrpides N."/>
            <person name="Mavromatis K."/>
            <person name="Ivanova N."/>
            <person name="Ovchinnikova G."/>
            <person name="Teshima H."/>
            <person name="Detter J.C."/>
            <person name="Han C."/>
            <person name="Land M."/>
            <person name="Hauser L."/>
            <person name="Markowitz V."/>
            <person name="Cheng J.-F."/>
            <person name="Hugenholtz P."/>
            <person name="Woyke T."/>
            <person name="Wu D."/>
            <person name="Spring S."/>
            <person name="Schueler E."/>
            <person name="Brambilla E."/>
            <person name="Klenk H.-P."/>
            <person name="Eisen J.A."/>
        </authorList>
    </citation>
    <scope>NUCLEOTIDE SEQUENCE [LARGE SCALE GENOMIC DNA]</scope>
    <source>
        <strain evidence="3">ATCC 700848 / DSM 11109 / ASRB2</strain>
    </source>
</reference>
<protein>
    <submittedName>
        <fullName evidence="2">Protein serine/threonine phosphatase</fullName>
    </submittedName>
</protein>
<evidence type="ECO:0000259" key="1">
    <source>
        <dbReference type="PROSITE" id="PS51746"/>
    </source>
</evidence>